<dbReference type="InterPro" id="IPR001854">
    <property type="entry name" value="Ribosomal_uL29"/>
</dbReference>
<comment type="caution">
    <text evidence="5">The sequence shown here is derived from an EMBL/GenBank/DDBJ whole genome shotgun (WGS) entry which is preliminary data.</text>
</comment>
<proteinExistence type="inferred from homology"/>
<feature type="domain" description="F-box" evidence="4">
    <location>
        <begin position="46"/>
        <end position="91"/>
    </location>
</feature>
<dbReference type="NCBIfam" id="TIGR00012">
    <property type="entry name" value="L29"/>
    <property type="match status" value="1"/>
</dbReference>
<comment type="similarity">
    <text evidence="1">Belongs to the universal ribosomal protein uL29 family.</text>
</comment>
<reference evidence="5 6" key="1">
    <citation type="journal article" date="2018" name="Proc. Natl. Acad. Sci. U.S.A.">
        <title>Draft genome sequence of Camellia sinensis var. sinensis provides insights into the evolution of the tea genome and tea quality.</title>
        <authorList>
            <person name="Wei C."/>
            <person name="Yang H."/>
            <person name="Wang S."/>
            <person name="Zhao J."/>
            <person name="Liu C."/>
            <person name="Gao L."/>
            <person name="Xia E."/>
            <person name="Lu Y."/>
            <person name="Tai Y."/>
            <person name="She G."/>
            <person name="Sun J."/>
            <person name="Cao H."/>
            <person name="Tong W."/>
            <person name="Gao Q."/>
            <person name="Li Y."/>
            <person name="Deng W."/>
            <person name="Jiang X."/>
            <person name="Wang W."/>
            <person name="Chen Q."/>
            <person name="Zhang S."/>
            <person name="Li H."/>
            <person name="Wu J."/>
            <person name="Wang P."/>
            <person name="Li P."/>
            <person name="Shi C."/>
            <person name="Zheng F."/>
            <person name="Jian J."/>
            <person name="Huang B."/>
            <person name="Shan D."/>
            <person name="Shi M."/>
            <person name="Fang C."/>
            <person name="Yue Y."/>
            <person name="Li F."/>
            <person name="Li D."/>
            <person name="Wei S."/>
            <person name="Han B."/>
            <person name="Jiang C."/>
            <person name="Yin Y."/>
            <person name="Xia T."/>
            <person name="Zhang Z."/>
            <person name="Bennetzen J.L."/>
            <person name="Zhao S."/>
            <person name="Wan X."/>
        </authorList>
    </citation>
    <scope>NUCLEOTIDE SEQUENCE [LARGE SCALE GENOMIC DNA]</scope>
    <source>
        <strain evidence="6">cv. Shuchazao</strain>
        <tissue evidence="5">Leaf</tissue>
    </source>
</reference>
<dbReference type="SUPFAM" id="SSF46561">
    <property type="entry name" value="Ribosomal protein L29 (L29p)"/>
    <property type="match status" value="1"/>
</dbReference>
<dbReference type="Pfam" id="PF00646">
    <property type="entry name" value="F-box"/>
    <property type="match status" value="1"/>
</dbReference>
<dbReference type="AlphaFoldDB" id="A0A4S4EIQ8"/>
<protein>
    <recommendedName>
        <fullName evidence="4">F-box domain-containing protein</fullName>
    </recommendedName>
</protein>
<dbReference type="CDD" id="cd22157">
    <property type="entry name" value="F-box_AtFBW1-like"/>
    <property type="match status" value="1"/>
</dbReference>
<keyword evidence="2" id="KW-0689">Ribosomal protein</keyword>
<dbReference type="GO" id="GO:1990904">
    <property type="term" value="C:ribonucleoprotein complex"/>
    <property type="evidence" value="ECO:0007669"/>
    <property type="project" value="UniProtKB-KW"/>
</dbReference>
<dbReference type="InterPro" id="IPR013187">
    <property type="entry name" value="F-box-assoc_dom_typ3"/>
</dbReference>
<evidence type="ECO:0000256" key="3">
    <source>
        <dbReference type="ARBA" id="ARBA00023274"/>
    </source>
</evidence>
<evidence type="ECO:0000313" key="5">
    <source>
        <dbReference type="EMBL" id="THG15776.1"/>
    </source>
</evidence>
<evidence type="ECO:0000259" key="4">
    <source>
        <dbReference type="PROSITE" id="PS50181"/>
    </source>
</evidence>
<dbReference type="FunFam" id="6.10.250.3450:FF:000001">
    <property type="entry name" value="60S ribosomal protein L35"/>
    <property type="match status" value="1"/>
</dbReference>
<dbReference type="EMBL" id="SDRB02004481">
    <property type="protein sequence ID" value="THG15776.1"/>
    <property type="molecule type" value="Genomic_DNA"/>
</dbReference>
<dbReference type="GO" id="GO:0006412">
    <property type="term" value="P:translation"/>
    <property type="evidence" value="ECO:0007669"/>
    <property type="project" value="InterPro"/>
</dbReference>
<accession>A0A4S4EIQ8</accession>
<dbReference type="SUPFAM" id="SSF81383">
    <property type="entry name" value="F-box domain"/>
    <property type="match status" value="1"/>
</dbReference>
<keyword evidence="3" id="KW-0687">Ribonucleoprotein</keyword>
<evidence type="ECO:0000256" key="2">
    <source>
        <dbReference type="ARBA" id="ARBA00022980"/>
    </source>
</evidence>
<dbReference type="InterPro" id="IPR036049">
    <property type="entry name" value="Ribosomal_uL29_sf"/>
</dbReference>
<dbReference type="SMART" id="SM00256">
    <property type="entry name" value="FBOX"/>
    <property type="match status" value="1"/>
</dbReference>
<sequence>METSWPGTSECDSHYISPNPSQTLMEQARECDSHYISPNPSQTLMEQALPELPPEVISEILSRLPVKPLLQFRCVSKPWCSLIDSPTFIKMHLHRSIQSRSNLSLIVTKLNSNIPNLLCSVHFDKLDIDFELYQPLTFEKRLDQVWNFCNGLLCLSFRNVEVVLSNPSTRKYLELPLLPIEIPVAFCRMFVVFFGLGYDSVSDDYKVMRITQFNGAGFVHFESKVRVYSLKSDYWRKVGDFPHHLKLDPCTGLLVGGALHWSVNPKPMLVDGPRALIAFDLGSEEYRMVPLPECGAVDFHLKFAVLDGCLCVLHHYHKKGIDLWVMKEYGVKESWTKLIYIENSNVINCFAIYLEPLAYSKNGKKVLFQHNSQRFLWYNLERKAVEMVEIYGKPDVLETTVCLGSLVPLDGGRLDDSKDQATKDKKKKKVFRSLNYATYLREPSTTIRVVHAPDSPVRTNSIQGSTGDSDATHDWLVELRRVTVVPTPPGQVDASRLPPLDRLRLGGVDLLYPRLPPSRLLKDLKAELSLLRIAKVTGGAPTKLSKIKVVRLSIAQVLTVISQKQKSVLREAYKNKKYLPLDLRPKKTRAIRRRLTKHQASLKTEREKKKELYFPMRKYAIKV</sequence>
<dbReference type="Gene3D" id="1.10.287.310">
    <property type="match status" value="1"/>
</dbReference>
<dbReference type="FunFam" id="1.10.287.310:FF:000002">
    <property type="entry name" value="60S ribosomal protein L35"/>
    <property type="match status" value="1"/>
</dbReference>
<dbReference type="Pfam" id="PF00831">
    <property type="entry name" value="Ribosomal_L29"/>
    <property type="match status" value="1"/>
</dbReference>
<dbReference type="GO" id="GO:0005840">
    <property type="term" value="C:ribosome"/>
    <property type="evidence" value="ECO:0007669"/>
    <property type="project" value="UniProtKB-KW"/>
</dbReference>
<dbReference type="PANTHER" id="PTHR31672">
    <property type="entry name" value="BNACNNG10540D PROTEIN"/>
    <property type="match status" value="1"/>
</dbReference>
<evidence type="ECO:0000313" key="6">
    <source>
        <dbReference type="Proteomes" id="UP000306102"/>
    </source>
</evidence>
<organism evidence="5 6">
    <name type="scientific">Camellia sinensis var. sinensis</name>
    <name type="common">China tea</name>
    <dbReference type="NCBI Taxonomy" id="542762"/>
    <lineage>
        <taxon>Eukaryota</taxon>
        <taxon>Viridiplantae</taxon>
        <taxon>Streptophyta</taxon>
        <taxon>Embryophyta</taxon>
        <taxon>Tracheophyta</taxon>
        <taxon>Spermatophyta</taxon>
        <taxon>Magnoliopsida</taxon>
        <taxon>eudicotyledons</taxon>
        <taxon>Gunneridae</taxon>
        <taxon>Pentapetalae</taxon>
        <taxon>asterids</taxon>
        <taxon>Ericales</taxon>
        <taxon>Theaceae</taxon>
        <taxon>Camellia</taxon>
    </lineage>
</organism>
<dbReference type="InterPro" id="IPR001810">
    <property type="entry name" value="F-box_dom"/>
</dbReference>
<dbReference type="InterPro" id="IPR050796">
    <property type="entry name" value="SCF_F-box_component"/>
</dbReference>
<dbReference type="Pfam" id="PF08268">
    <property type="entry name" value="FBA_3"/>
    <property type="match status" value="1"/>
</dbReference>
<name>A0A4S4EIQ8_CAMSN</name>
<dbReference type="Gene3D" id="6.10.250.3450">
    <property type="match status" value="1"/>
</dbReference>
<dbReference type="PROSITE" id="PS50181">
    <property type="entry name" value="FBOX"/>
    <property type="match status" value="1"/>
</dbReference>
<dbReference type="Proteomes" id="UP000306102">
    <property type="component" value="Unassembled WGS sequence"/>
</dbReference>
<gene>
    <name evidence="5" type="ORF">TEA_029012</name>
</gene>
<dbReference type="InterPro" id="IPR036047">
    <property type="entry name" value="F-box-like_dom_sf"/>
</dbReference>
<evidence type="ECO:0000256" key="1">
    <source>
        <dbReference type="ARBA" id="ARBA00009254"/>
    </source>
</evidence>
<dbReference type="Gene3D" id="1.20.1280.50">
    <property type="match status" value="1"/>
</dbReference>
<dbReference type="InterPro" id="IPR017451">
    <property type="entry name" value="F-box-assoc_interact_dom"/>
</dbReference>
<dbReference type="NCBIfam" id="TIGR01640">
    <property type="entry name" value="F_box_assoc_1"/>
    <property type="match status" value="1"/>
</dbReference>
<dbReference type="PANTHER" id="PTHR31672:SF13">
    <property type="entry name" value="F-BOX PROTEIN CPR30-LIKE"/>
    <property type="match status" value="1"/>
</dbReference>
<keyword evidence="6" id="KW-1185">Reference proteome</keyword>
<dbReference type="CDD" id="cd00427">
    <property type="entry name" value="Ribosomal_L29_HIP"/>
    <property type="match status" value="1"/>
</dbReference>
<dbReference type="GO" id="GO:0003735">
    <property type="term" value="F:structural constituent of ribosome"/>
    <property type="evidence" value="ECO:0007669"/>
    <property type="project" value="InterPro"/>
</dbReference>